<name>F6DB02_THICA</name>
<gene>
    <name evidence="4" type="ordered locus">Thicy_1577</name>
</gene>
<dbReference type="HOGENOM" id="CLU_063016_0_0_6"/>
<dbReference type="InterPro" id="IPR036412">
    <property type="entry name" value="HAD-like_sf"/>
</dbReference>
<dbReference type="Gene3D" id="3.40.50.1000">
    <property type="entry name" value="HAD superfamily/HAD-like"/>
    <property type="match status" value="1"/>
</dbReference>
<dbReference type="Pfam" id="PF08282">
    <property type="entry name" value="Hydrolase_3"/>
    <property type="match status" value="2"/>
</dbReference>
<keyword evidence="3" id="KW-0460">Magnesium</keyword>
<dbReference type="GO" id="GO:0050531">
    <property type="term" value="F:mannosyl-3-phosphoglycerate phosphatase activity"/>
    <property type="evidence" value="ECO:0007669"/>
    <property type="project" value="InterPro"/>
</dbReference>
<sequence>MIDWLITTDLDGTLLNHHTYDVSGIAEIIERLQSQHIPVILNSSKTLAELSAWRHQLNLSSPVIAENGGVVAHHATTCYGALLTDFLPKLHHWRDQQEEASFVGFSDWSVAEVAKATGLSVEEARLAKTRWVTEPIQWLGTEALLKQFQTFIASLGLQCVAGGRFYHLMGHHSKSTALQHLLADPHSGLPTATYKVLALGDGENDRAMLMAADVAVVMPKPDGSYLKLATRPGYEVIYSPLAAPNGWIQAVIQRIFQEAI</sequence>
<dbReference type="InterPro" id="IPR006381">
    <property type="entry name" value="HAD-SF-IIB-MPGP"/>
</dbReference>
<dbReference type="eggNOG" id="COG3769">
    <property type="taxonomic scope" value="Bacteria"/>
</dbReference>
<dbReference type="Proteomes" id="UP000009232">
    <property type="component" value="Chromosome"/>
</dbReference>
<dbReference type="KEGG" id="tcy:Thicy_1577"/>
<dbReference type="AlphaFoldDB" id="F6DB02"/>
<evidence type="ECO:0000313" key="5">
    <source>
        <dbReference type="Proteomes" id="UP000009232"/>
    </source>
</evidence>
<dbReference type="GO" id="GO:0000287">
    <property type="term" value="F:magnesium ion binding"/>
    <property type="evidence" value="ECO:0007669"/>
    <property type="project" value="TreeGrafter"/>
</dbReference>
<proteinExistence type="predicted"/>
<evidence type="ECO:0000256" key="3">
    <source>
        <dbReference type="ARBA" id="ARBA00022842"/>
    </source>
</evidence>
<dbReference type="NCBIfam" id="TIGR01484">
    <property type="entry name" value="HAD-SF-IIB"/>
    <property type="match status" value="1"/>
</dbReference>
<dbReference type="SFLD" id="SFLDG01140">
    <property type="entry name" value="C2.B:_Phosphomannomutase_and_P"/>
    <property type="match status" value="1"/>
</dbReference>
<dbReference type="SUPFAM" id="SSF56784">
    <property type="entry name" value="HAD-like"/>
    <property type="match status" value="1"/>
</dbReference>
<organism evidence="4 5">
    <name type="scientific">Thiomicrospira cyclica (strain DSM 14477 / JCM 11371 / ALM1)</name>
    <name type="common">Thioalkalimicrobium cyclicum</name>
    <dbReference type="NCBI Taxonomy" id="717773"/>
    <lineage>
        <taxon>Bacteria</taxon>
        <taxon>Pseudomonadati</taxon>
        <taxon>Pseudomonadota</taxon>
        <taxon>Gammaproteobacteria</taxon>
        <taxon>Thiotrichales</taxon>
        <taxon>Piscirickettsiaceae</taxon>
        <taxon>Thiomicrospira</taxon>
    </lineage>
</organism>
<keyword evidence="2" id="KW-0378">Hydrolase</keyword>
<dbReference type="PANTHER" id="PTHR10000:SF8">
    <property type="entry name" value="HAD SUPERFAMILY HYDROLASE-LIKE, TYPE 3"/>
    <property type="match status" value="1"/>
</dbReference>
<keyword evidence="5" id="KW-1185">Reference proteome</keyword>
<keyword evidence="1" id="KW-0479">Metal-binding</keyword>
<dbReference type="SFLD" id="SFLDS00003">
    <property type="entry name" value="Haloacid_Dehalogenase"/>
    <property type="match status" value="1"/>
</dbReference>
<dbReference type="NCBIfam" id="TIGR01486">
    <property type="entry name" value="HAD-SF-IIB-MPGP"/>
    <property type="match status" value="1"/>
</dbReference>
<evidence type="ECO:0000256" key="1">
    <source>
        <dbReference type="ARBA" id="ARBA00022723"/>
    </source>
</evidence>
<dbReference type="InterPro" id="IPR023214">
    <property type="entry name" value="HAD_sf"/>
</dbReference>
<dbReference type="SFLD" id="SFLDG01142">
    <property type="entry name" value="C2.B.2:_Mannosyl-3-phosphoglyc"/>
    <property type="match status" value="1"/>
</dbReference>
<dbReference type="Gene3D" id="3.30.980.20">
    <property type="entry name" value="Putative mannosyl-3-phosphoglycerate phosphatase, domain 2"/>
    <property type="match status" value="1"/>
</dbReference>
<dbReference type="GO" id="GO:0005829">
    <property type="term" value="C:cytosol"/>
    <property type="evidence" value="ECO:0007669"/>
    <property type="project" value="TreeGrafter"/>
</dbReference>
<dbReference type="InterPro" id="IPR006379">
    <property type="entry name" value="HAD-SF_hydro_IIB"/>
</dbReference>
<dbReference type="OrthoDB" id="455474at2"/>
<dbReference type="GO" id="GO:0051479">
    <property type="term" value="P:mannosylglycerate biosynthetic process"/>
    <property type="evidence" value="ECO:0007669"/>
    <property type="project" value="InterPro"/>
</dbReference>
<dbReference type="EMBL" id="CP002776">
    <property type="protein sequence ID" value="AEG32335.1"/>
    <property type="molecule type" value="Genomic_DNA"/>
</dbReference>
<protein>
    <submittedName>
        <fullName evidence="4">Mannosyl-3-phosphoglycerate phosphatase family</fullName>
    </submittedName>
</protein>
<dbReference type="PROSITE" id="PS01228">
    <property type="entry name" value="COF_1"/>
    <property type="match status" value="1"/>
</dbReference>
<accession>F6DB02</accession>
<reference evidence="4 5" key="1">
    <citation type="submission" date="2011-05" db="EMBL/GenBank/DDBJ databases">
        <title>Complete sequence of Thioalkalimicrobium cyclicum ALM1.</title>
        <authorList>
            <consortium name="US DOE Joint Genome Institute"/>
            <person name="Lucas S."/>
            <person name="Han J."/>
            <person name="Lapidus A."/>
            <person name="Cheng J.-F."/>
            <person name="Goodwin L."/>
            <person name="Pitluck S."/>
            <person name="Peters L."/>
            <person name="Mikhailova N."/>
            <person name="Davenport K."/>
            <person name="Han C."/>
            <person name="Tapia R."/>
            <person name="Land M."/>
            <person name="Hauser L."/>
            <person name="Kyrpides N."/>
            <person name="Ivanova N."/>
            <person name="Pagani I."/>
            <person name="Kappler U."/>
            <person name="Woyke T."/>
        </authorList>
    </citation>
    <scope>NUCLEOTIDE SEQUENCE [LARGE SCALE GENOMIC DNA]</scope>
    <source>
        <strain evidence="5">DSM 14477 / JCM 11371 / ALM1</strain>
    </source>
</reference>
<dbReference type="RefSeq" id="WP_013836108.1">
    <property type="nucleotide sequence ID" value="NC_015581.1"/>
</dbReference>
<dbReference type="PANTHER" id="PTHR10000">
    <property type="entry name" value="PHOSPHOSERINE PHOSPHATASE"/>
    <property type="match status" value="1"/>
</dbReference>
<evidence type="ECO:0000313" key="4">
    <source>
        <dbReference type="EMBL" id="AEG32335.1"/>
    </source>
</evidence>
<evidence type="ECO:0000256" key="2">
    <source>
        <dbReference type="ARBA" id="ARBA00022801"/>
    </source>
</evidence>
<dbReference type="STRING" id="717773.Thicy_1577"/>